<evidence type="ECO:0000256" key="1">
    <source>
        <dbReference type="SAM" id="Phobius"/>
    </source>
</evidence>
<organism evidence="2 3">
    <name type="scientific">Oryza sativa subsp. japonica</name>
    <name type="common">Rice</name>
    <dbReference type="NCBI Taxonomy" id="39947"/>
    <lineage>
        <taxon>Eukaryota</taxon>
        <taxon>Viridiplantae</taxon>
        <taxon>Streptophyta</taxon>
        <taxon>Embryophyta</taxon>
        <taxon>Tracheophyta</taxon>
        <taxon>Spermatophyta</taxon>
        <taxon>Magnoliopsida</taxon>
        <taxon>Liliopsida</taxon>
        <taxon>Poales</taxon>
        <taxon>Poaceae</taxon>
        <taxon>BOP clade</taxon>
        <taxon>Oryzoideae</taxon>
        <taxon>Oryzeae</taxon>
        <taxon>Oryzinae</taxon>
        <taxon>Oryza</taxon>
        <taxon>Oryza sativa</taxon>
    </lineage>
</organism>
<reference evidence="3" key="1">
    <citation type="journal article" date="2005" name="Nature">
        <title>The map-based sequence of the rice genome.</title>
        <authorList>
            <consortium name="International rice genome sequencing project (IRGSP)"/>
            <person name="Matsumoto T."/>
            <person name="Wu J."/>
            <person name="Kanamori H."/>
            <person name="Katayose Y."/>
            <person name="Fujisawa M."/>
            <person name="Namiki N."/>
            <person name="Mizuno H."/>
            <person name="Yamamoto K."/>
            <person name="Antonio B.A."/>
            <person name="Baba T."/>
            <person name="Sakata K."/>
            <person name="Nagamura Y."/>
            <person name="Aoki H."/>
            <person name="Arikawa K."/>
            <person name="Arita K."/>
            <person name="Bito T."/>
            <person name="Chiden Y."/>
            <person name="Fujitsuka N."/>
            <person name="Fukunaka R."/>
            <person name="Hamada M."/>
            <person name="Harada C."/>
            <person name="Hayashi A."/>
            <person name="Hijishita S."/>
            <person name="Honda M."/>
            <person name="Hosokawa S."/>
            <person name="Ichikawa Y."/>
            <person name="Idonuma A."/>
            <person name="Iijima M."/>
            <person name="Ikeda M."/>
            <person name="Ikeno M."/>
            <person name="Ito K."/>
            <person name="Ito S."/>
            <person name="Ito T."/>
            <person name="Ito Y."/>
            <person name="Ito Y."/>
            <person name="Iwabuchi A."/>
            <person name="Kamiya K."/>
            <person name="Karasawa W."/>
            <person name="Kurita K."/>
            <person name="Katagiri S."/>
            <person name="Kikuta A."/>
            <person name="Kobayashi H."/>
            <person name="Kobayashi N."/>
            <person name="Machita K."/>
            <person name="Maehara T."/>
            <person name="Masukawa M."/>
            <person name="Mizubayashi T."/>
            <person name="Mukai Y."/>
            <person name="Nagasaki H."/>
            <person name="Nagata Y."/>
            <person name="Naito S."/>
            <person name="Nakashima M."/>
            <person name="Nakama Y."/>
            <person name="Nakamichi Y."/>
            <person name="Nakamura M."/>
            <person name="Meguro A."/>
            <person name="Negishi M."/>
            <person name="Ohta I."/>
            <person name="Ohta T."/>
            <person name="Okamoto M."/>
            <person name="Ono N."/>
            <person name="Saji S."/>
            <person name="Sakaguchi M."/>
            <person name="Sakai K."/>
            <person name="Shibata M."/>
            <person name="Shimokawa T."/>
            <person name="Song J."/>
            <person name="Takazaki Y."/>
            <person name="Terasawa K."/>
            <person name="Tsugane M."/>
            <person name="Tsuji K."/>
            <person name="Ueda S."/>
            <person name="Waki K."/>
            <person name="Yamagata H."/>
            <person name="Yamamoto M."/>
            <person name="Yamamoto S."/>
            <person name="Yamane H."/>
            <person name="Yoshiki S."/>
            <person name="Yoshihara R."/>
            <person name="Yukawa K."/>
            <person name="Zhong H."/>
            <person name="Yano M."/>
            <person name="Yuan Q."/>
            <person name="Ouyang S."/>
            <person name="Liu J."/>
            <person name="Jones K.M."/>
            <person name="Gansberger K."/>
            <person name="Moffat K."/>
            <person name="Hill J."/>
            <person name="Bera J."/>
            <person name="Fadrosh D."/>
            <person name="Jin S."/>
            <person name="Johri S."/>
            <person name="Kim M."/>
            <person name="Overton L."/>
            <person name="Reardon M."/>
            <person name="Tsitrin T."/>
            <person name="Vuong H."/>
            <person name="Weaver B."/>
            <person name="Ciecko A."/>
            <person name="Tallon L."/>
            <person name="Jackson J."/>
            <person name="Pai G."/>
            <person name="Aken S.V."/>
            <person name="Utterback T."/>
            <person name="Reidmuller S."/>
            <person name="Feldblyum T."/>
            <person name="Hsiao J."/>
            <person name="Zismann V."/>
            <person name="Iobst S."/>
            <person name="de Vazeille A.R."/>
            <person name="Buell C.R."/>
            <person name="Ying K."/>
            <person name="Li Y."/>
            <person name="Lu T."/>
            <person name="Huang Y."/>
            <person name="Zhao Q."/>
            <person name="Feng Q."/>
            <person name="Zhang L."/>
            <person name="Zhu J."/>
            <person name="Weng Q."/>
            <person name="Mu J."/>
            <person name="Lu Y."/>
            <person name="Fan D."/>
            <person name="Liu Y."/>
            <person name="Guan J."/>
            <person name="Zhang Y."/>
            <person name="Yu S."/>
            <person name="Liu X."/>
            <person name="Zhang Y."/>
            <person name="Hong G."/>
            <person name="Han B."/>
            <person name="Choisne N."/>
            <person name="Demange N."/>
            <person name="Orjeda G."/>
            <person name="Samain S."/>
            <person name="Cattolico L."/>
            <person name="Pelletier E."/>
            <person name="Couloux A."/>
            <person name="Segurens B."/>
            <person name="Wincker P."/>
            <person name="D'Hont A."/>
            <person name="Scarpelli C."/>
            <person name="Weissenbach J."/>
            <person name="Salanoubat M."/>
            <person name="Quetier F."/>
            <person name="Yu Y."/>
            <person name="Kim H.R."/>
            <person name="Rambo T."/>
            <person name="Currie J."/>
            <person name="Collura K."/>
            <person name="Luo M."/>
            <person name="Yang T."/>
            <person name="Ammiraju J.S.S."/>
            <person name="Engler F."/>
            <person name="Soderlund C."/>
            <person name="Wing R.A."/>
            <person name="Palmer L.E."/>
            <person name="de la Bastide M."/>
            <person name="Spiegel L."/>
            <person name="Nascimento L."/>
            <person name="Zutavern T."/>
            <person name="O'Shaughnessy A."/>
            <person name="Dike S."/>
            <person name="Dedhia N."/>
            <person name="Preston R."/>
            <person name="Balija V."/>
            <person name="McCombie W.R."/>
            <person name="Chow T."/>
            <person name="Chen H."/>
            <person name="Chung M."/>
            <person name="Chen C."/>
            <person name="Shaw J."/>
            <person name="Wu H."/>
            <person name="Hsiao K."/>
            <person name="Chao Y."/>
            <person name="Chu M."/>
            <person name="Cheng C."/>
            <person name="Hour A."/>
            <person name="Lee P."/>
            <person name="Lin S."/>
            <person name="Lin Y."/>
            <person name="Liou J."/>
            <person name="Liu S."/>
            <person name="Hsing Y."/>
            <person name="Raghuvanshi S."/>
            <person name="Mohanty A."/>
            <person name="Bharti A.K."/>
            <person name="Gaur A."/>
            <person name="Gupta V."/>
            <person name="Kumar D."/>
            <person name="Ravi V."/>
            <person name="Vij S."/>
            <person name="Kapur A."/>
            <person name="Khurana P."/>
            <person name="Khurana P."/>
            <person name="Khurana J.P."/>
            <person name="Tyagi A.K."/>
            <person name="Gaikwad K."/>
            <person name="Singh A."/>
            <person name="Dalal V."/>
            <person name="Srivastava S."/>
            <person name="Dixit A."/>
            <person name="Pal A.K."/>
            <person name="Ghazi I.A."/>
            <person name="Yadav M."/>
            <person name="Pandit A."/>
            <person name="Bhargava A."/>
            <person name="Sureshbabu K."/>
            <person name="Batra K."/>
            <person name="Sharma T.R."/>
            <person name="Mohapatra T."/>
            <person name="Singh N.K."/>
            <person name="Messing J."/>
            <person name="Nelson A.B."/>
            <person name="Fuks G."/>
            <person name="Kavchok S."/>
            <person name="Keizer G."/>
            <person name="Linton E."/>
            <person name="Llaca V."/>
            <person name="Song R."/>
            <person name="Tanyolac B."/>
            <person name="Young S."/>
            <person name="Ho-Il K."/>
            <person name="Hahn J.H."/>
            <person name="Sangsakoo G."/>
            <person name="Vanavichit A."/>
            <person name="de Mattos Luiz.A.T."/>
            <person name="Zimmer P.D."/>
            <person name="Malone G."/>
            <person name="Dellagostin O."/>
            <person name="de Oliveira A.C."/>
            <person name="Bevan M."/>
            <person name="Bancroft I."/>
            <person name="Minx P."/>
            <person name="Cordum H."/>
            <person name="Wilson R."/>
            <person name="Cheng Z."/>
            <person name="Jin W."/>
            <person name="Jiang J."/>
            <person name="Leong S.A."/>
            <person name="Iwama H."/>
            <person name="Gojobori T."/>
            <person name="Itoh T."/>
            <person name="Niimura Y."/>
            <person name="Fujii Y."/>
            <person name="Habara T."/>
            <person name="Sakai H."/>
            <person name="Sato Y."/>
            <person name="Wilson G."/>
            <person name="Kumar K."/>
            <person name="McCouch S."/>
            <person name="Juretic N."/>
            <person name="Hoen D."/>
            <person name="Wright S."/>
            <person name="Bruskiewich R."/>
            <person name="Bureau T."/>
            <person name="Miyao A."/>
            <person name="Hirochika H."/>
            <person name="Nishikawa T."/>
            <person name="Kadowaki K."/>
            <person name="Sugiura M."/>
            <person name="Burr B."/>
            <person name="Sasaki T."/>
        </authorList>
    </citation>
    <scope>NUCLEOTIDE SEQUENCE [LARGE SCALE GENOMIC DNA]</scope>
    <source>
        <strain evidence="3">cv. Nipponbare</strain>
    </source>
</reference>
<evidence type="ECO:0000313" key="2">
    <source>
        <dbReference type="EMBL" id="BAD01328.1"/>
    </source>
</evidence>
<evidence type="ECO:0000313" key="3">
    <source>
        <dbReference type="Proteomes" id="UP000000763"/>
    </source>
</evidence>
<sequence>MLTLTSRKLFELRHLPDLLFRLHGWPTTQLLIGDLIVIIDCYTAIDWINDIIIFINILTFLFGYAYSAAVDGQLRHHHRLASATTHVVFAFMAGLLCL</sequence>
<name>Q6Z9K6_ORYSJ</name>
<keyword evidence="1" id="KW-1133">Transmembrane helix</keyword>
<dbReference type="AlphaFoldDB" id="Q6Z9K6"/>
<keyword evidence="1" id="KW-0812">Transmembrane</keyword>
<feature type="transmembrane region" description="Helical" evidence="1">
    <location>
        <begin position="51"/>
        <end position="68"/>
    </location>
</feature>
<gene>
    <name evidence="2" type="primary">P0475A09.19</name>
</gene>
<dbReference type="Proteomes" id="UP000000763">
    <property type="component" value="Chromosome 8"/>
</dbReference>
<dbReference type="EMBL" id="AP004696">
    <property type="protein sequence ID" value="BAD01328.1"/>
    <property type="molecule type" value="Genomic_DNA"/>
</dbReference>
<keyword evidence="1" id="KW-0472">Membrane</keyword>
<accession>Q6Z9K6</accession>
<reference evidence="3" key="2">
    <citation type="journal article" date="2008" name="Nucleic Acids Res.">
        <title>The rice annotation project database (RAP-DB): 2008 update.</title>
        <authorList>
            <consortium name="The rice annotation project (RAP)"/>
        </authorList>
    </citation>
    <scope>GENOME REANNOTATION</scope>
    <source>
        <strain evidence="3">cv. Nipponbare</strain>
    </source>
</reference>
<protein>
    <submittedName>
        <fullName evidence="2">Uncharacterized protein</fullName>
    </submittedName>
</protein>
<proteinExistence type="predicted"/>
<feature type="transmembrane region" description="Helical" evidence="1">
    <location>
        <begin position="80"/>
        <end position="97"/>
    </location>
</feature>